<comment type="caution">
    <text evidence="1">The sequence shown here is derived from an EMBL/GenBank/DDBJ whole genome shotgun (WGS) entry which is preliminary data.</text>
</comment>
<organism evidence="1 2">
    <name type="scientific">Phytophthora megakarya</name>
    <dbReference type="NCBI Taxonomy" id="4795"/>
    <lineage>
        <taxon>Eukaryota</taxon>
        <taxon>Sar</taxon>
        <taxon>Stramenopiles</taxon>
        <taxon>Oomycota</taxon>
        <taxon>Peronosporomycetes</taxon>
        <taxon>Peronosporales</taxon>
        <taxon>Peronosporaceae</taxon>
        <taxon>Phytophthora</taxon>
    </lineage>
</organism>
<gene>
    <name evidence="1" type="ORF">PHMEG_00027929</name>
</gene>
<reference evidence="2" key="1">
    <citation type="submission" date="2017-03" db="EMBL/GenBank/DDBJ databases">
        <title>Phytopthora megakarya and P. palmivora, two closely related causual agents of cacao black pod achieved similar genome size and gene model numbers by different mechanisms.</title>
        <authorList>
            <person name="Ali S."/>
            <person name="Shao J."/>
            <person name="Larry D.J."/>
            <person name="Kronmiller B."/>
            <person name="Shen D."/>
            <person name="Strem M.D."/>
            <person name="Melnick R.L."/>
            <person name="Guiltinan M.J."/>
            <person name="Tyler B.M."/>
            <person name="Meinhardt L.W."/>
            <person name="Bailey B.A."/>
        </authorList>
    </citation>
    <scope>NUCLEOTIDE SEQUENCE [LARGE SCALE GENOMIC DNA]</scope>
    <source>
        <strain evidence="2">zdho120</strain>
    </source>
</reference>
<sequence length="301" mass="33248">MSGGDWPDEFKLLALNGKLEGSALDYYEKMLPVWVEVSHTPEYVMNSMLRLCMTLIPSTKGIEMMTAEKDRTKTWPEDYQFLVYVAERSGNTEQGVLECLCKSAPPHIKTAMLTRLNTAIGSPTTRNRACRTATEEVIDEVAVDAVDMAAVVELPMAAEVVVETDSSRGTCYGCREVGNVRMNCADQNGDSAAAAASARVTLAVGTGTKEDSGSWILDSESSVHLVRDQKMLKNTKNCDQMCHAANNTMLRTVVDGKEVVVDLTEVYYFDNLSDNIISYGRLEERGVFLERHSGKSYVVRQ</sequence>
<dbReference type="AlphaFoldDB" id="A0A225V637"/>
<keyword evidence="2" id="KW-1185">Reference proteome</keyword>
<name>A0A225V637_9STRA</name>
<evidence type="ECO:0000313" key="1">
    <source>
        <dbReference type="EMBL" id="OWZ00805.1"/>
    </source>
</evidence>
<dbReference type="Proteomes" id="UP000198211">
    <property type="component" value="Unassembled WGS sequence"/>
</dbReference>
<dbReference type="EMBL" id="NBNE01007317">
    <property type="protein sequence ID" value="OWZ00805.1"/>
    <property type="molecule type" value="Genomic_DNA"/>
</dbReference>
<proteinExistence type="predicted"/>
<evidence type="ECO:0000313" key="2">
    <source>
        <dbReference type="Proteomes" id="UP000198211"/>
    </source>
</evidence>
<protein>
    <submittedName>
        <fullName evidence="1">Uncharacterized protein</fullName>
    </submittedName>
</protein>
<accession>A0A225V637</accession>
<dbReference type="OrthoDB" id="123769at2759"/>